<evidence type="ECO:0000256" key="2">
    <source>
        <dbReference type="ARBA" id="ARBA00022692"/>
    </source>
</evidence>
<dbReference type="AlphaFoldDB" id="A0A8J7ATZ9"/>
<evidence type="ECO:0000256" key="4">
    <source>
        <dbReference type="ARBA" id="ARBA00022989"/>
    </source>
</evidence>
<dbReference type="GO" id="GO:0016020">
    <property type="term" value="C:membrane"/>
    <property type="evidence" value="ECO:0007669"/>
    <property type="project" value="UniProtKB-SubCell"/>
</dbReference>
<dbReference type="Proteomes" id="UP000636505">
    <property type="component" value="Unassembled WGS sequence"/>
</dbReference>
<evidence type="ECO:0000256" key="1">
    <source>
        <dbReference type="ARBA" id="ARBA00004141"/>
    </source>
</evidence>
<feature type="transmembrane region" description="Helical" evidence="6">
    <location>
        <begin position="52"/>
        <end position="71"/>
    </location>
</feature>
<name>A0A8J7ATZ9_9CYAN</name>
<keyword evidence="9" id="KW-1185">Reference proteome</keyword>
<evidence type="ECO:0000313" key="9">
    <source>
        <dbReference type="Proteomes" id="UP000636505"/>
    </source>
</evidence>
<feature type="transmembrane region" description="Helical" evidence="6">
    <location>
        <begin position="12"/>
        <end position="32"/>
    </location>
</feature>
<feature type="transmembrane region" description="Helical" evidence="6">
    <location>
        <begin position="543"/>
        <end position="565"/>
    </location>
</feature>
<dbReference type="Pfam" id="PF05140">
    <property type="entry name" value="ResB"/>
    <property type="match status" value="1"/>
</dbReference>
<sequence length="603" mass="65690">MKLNHLGQFLGSIKLAVPLLGAIATILIFTTFYESEVGSAVVQQEIYKSPWFGALMFLLALNLGISTLSRYPWRGARKLGFAITHWGLVVIIAGSAAVIHLSVEGMLLARTDAGPVSSLRVEGDLLEVAAPGQEPQQASLFIKSDGTVVPNRVGNLSLLGYSDRAIKTVHFETGAAVDNPAVRLRLSSDRMGQTLDRWLAAAPAAYRQIDIGPAELQIVKADSPQALRQALTAPAENPNNPWGTLQVSWAGVSRTIDVRSQLGQTSQIGSGELKLLGFWPDFRLDSNRQPETASPQFRNPAVQLELANGETTERWFVFSNPAFEPVRAAVQPPDFLRPIAADIRYEAPVSPEPDAFFRVVVDAQGSLHYAARASQGFKSGPLAVGEAIAPGWADFEITLAEYLPQAQVKRATVPLPETAPADSGEPALLVAVGAEEPVWVPWGEPTTVSTPAGDWYVAFSPKLLQLPFAVKLNDFIVERNEGSESVAMWTSAVTLMEPHTGERADRRVWMNHPTWFKGWKIAQASWNPGDLSQSTLQVKREPWWVTGLTWLGSLMVIVGVGTMFYGRSVAKKLRVVADLLGMPEVEERESVGTIPIMGFFLGR</sequence>
<evidence type="ECO:0000313" key="8">
    <source>
        <dbReference type="EMBL" id="MBE9076578.1"/>
    </source>
</evidence>
<dbReference type="PANTHER" id="PTHR31566">
    <property type="entry name" value="CYTOCHROME C BIOGENESIS PROTEIN CCS1, CHLOROPLASTIC"/>
    <property type="match status" value="1"/>
</dbReference>
<keyword evidence="4 6" id="KW-1133">Transmembrane helix</keyword>
<comment type="caution">
    <text evidence="8">The sequence shown here is derived from an EMBL/GenBank/DDBJ whole genome shotgun (WGS) entry which is preliminary data.</text>
</comment>
<dbReference type="GO" id="GO:0017004">
    <property type="term" value="P:cytochrome complex assembly"/>
    <property type="evidence" value="ECO:0007669"/>
    <property type="project" value="UniProtKB-KW"/>
</dbReference>
<feature type="domain" description="ResB-like" evidence="7">
    <location>
        <begin position="433"/>
        <end position="533"/>
    </location>
</feature>
<keyword evidence="5 6" id="KW-0472">Membrane</keyword>
<evidence type="ECO:0000259" key="7">
    <source>
        <dbReference type="Pfam" id="PF05140"/>
    </source>
</evidence>
<dbReference type="InterPro" id="IPR007816">
    <property type="entry name" value="ResB-like_domain"/>
</dbReference>
<gene>
    <name evidence="8" type="ORF">IQ241_04585</name>
</gene>
<keyword evidence="2 6" id="KW-0812">Transmembrane</keyword>
<reference evidence="8" key="1">
    <citation type="submission" date="2020-10" db="EMBL/GenBank/DDBJ databases">
        <authorList>
            <person name="Castelo-Branco R."/>
            <person name="Eusebio N."/>
            <person name="Adriana R."/>
            <person name="Vieira A."/>
            <person name="Brugerolle De Fraissinette N."/>
            <person name="Rezende De Castro R."/>
            <person name="Schneider M.P."/>
            <person name="Vasconcelos V."/>
            <person name="Leao P.N."/>
        </authorList>
    </citation>
    <scope>NUCLEOTIDE SEQUENCE</scope>
    <source>
        <strain evidence="8">LEGE 07310</strain>
    </source>
</reference>
<dbReference type="RefSeq" id="WP_193905243.1">
    <property type="nucleotide sequence ID" value="NZ_JADEXG010000007.1"/>
</dbReference>
<dbReference type="InterPro" id="IPR023494">
    <property type="entry name" value="Cyt_c_bgen_Ccs1/CcsB/ResB"/>
</dbReference>
<keyword evidence="3" id="KW-0201">Cytochrome c-type biogenesis</keyword>
<organism evidence="8 9">
    <name type="scientific">Vasconcelosia minhoensis LEGE 07310</name>
    <dbReference type="NCBI Taxonomy" id="915328"/>
    <lineage>
        <taxon>Bacteria</taxon>
        <taxon>Bacillati</taxon>
        <taxon>Cyanobacteriota</taxon>
        <taxon>Cyanophyceae</taxon>
        <taxon>Nodosilineales</taxon>
        <taxon>Cymatolegaceae</taxon>
        <taxon>Vasconcelosia</taxon>
        <taxon>Vasconcelosia minhoensis</taxon>
    </lineage>
</organism>
<dbReference type="EMBL" id="JADEXG010000007">
    <property type="protein sequence ID" value="MBE9076578.1"/>
    <property type="molecule type" value="Genomic_DNA"/>
</dbReference>
<protein>
    <submittedName>
        <fullName evidence="8">Cytochrome c biogenesis protein ResB</fullName>
    </submittedName>
</protein>
<comment type="subcellular location">
    <subcellularLocation>
        <location evidence="1">Membrane</location>
        <topology evidence="1">Multi-pass membrane protein</topology>
    </subcellularLocation>
</comment>
<evidence type="ECO:0000256" key="5">
    <source>
        <dbReference type="ARBA" id="ARBA00023136"/>
    </source>
</evidence>
<accession>A0A8J7ATZ9</accession>
<feature type="transmembrane region" description="Helical" evidence="6">
    <location>
        <begin position="83"/>
        <end position="103"/>
    </location>
</feature>
<evidence type="ECO:0000256" key="3">
    <source>
        <dbReference type="ARBA" id="ARBA00022748"/>
    </source>
</evidence>
<evidence type="ECO:0000256" key="6">
    <source>
        <dbReference type="SAM" id="Phobius"/>
    </source>
</evidence>
<proteinExistence type="predicted"/>